<organism evidence="5">
    <name type="scientific">Fagus sylvatica</name>
    <name type="common">Beechnut</name>
    <dbReference type="NCBI Taxonomy" id="28930"/>
    <lineage>
        <taxon>Eukaryota</taxon>
        <taxon>Viridiplantae</taxon>
        <taxon>Streptophyta</taxon>
        <taxon>Embryophyta</taxon>
        <taxon>Tracheophyta</taxon>
        <taxon>Spermatophyta</taxon>
        <taxon>Magnoliopsida</taxon>
        <taxon>eudicotyledons</taxon>
        <taxon>Gunneridae</taxon>
        <taxon>Pentapetalae</taxon>
        <taxon>rosids</taxon>
        <taxon>fabids</taxon>
        <taxon>Fagales</taxon>
        <taxon>Fagaceae</taxon>
        <taxon>Fagus</taxon>
    </lineage>
</organism>
<dbReference type="InterPro" id="IPR043128">
    <property type="entry name" value="Rev_trsase/Diguanyl_cyclase"/>
</dbReference>
<feature type="region of interest" description="Disordered" evidence="1">
    <location>
        <begin position="648"/>
        <end position="683"/>
    </location>
</feature>
<dbReference type="InterPro" id="IPR000477">
    <property type="entry name" value="RT_dom"/>
</dbReference>
<dbReference type="Pfam" id="PF00665">
    <property type="entry name" value="rve"/>
    <property type="match status" value="1"/>
</dbReference>
<dbReference type="InterPro" id="IPR005162">
    <property type="entry name" value="Retrotrans_gag_dom"/>
</dbReference>
<protein>
    <submittedName>
        <fullName evidence="5">Uncharacterized protein</fullName>
    </submittedName>
</protein>
<proteinExistence type="predicted"/>
<dbReference type="Pfam" id="PF03732">
    <property type="entry name" value="Retrotrans_gag"/>
    <property type="match status" value="1"/>
</dbReference>
<evidence type="ECO:0000256" key="1">
    <source>
        <dbReference type="SAM" id="MobiDB-lite"/>
    </source>
</evidence>
<dbReference type="InterPro" id="IPR041577">
    <property type="entry name" value="RT_RNaseH_2"/>
</dbReference>
<dbReference type="PANTHER" id="PTHR48475">
    <property type="entry name" value="RIBONUCLEASE H"/>
    <property type="match status" value="1"/>
</dbReference>
<feature type="region of interest" description="Disordered" evidence="1">
    <location>
        <begin position="345"/>
        <end position="390"/>
    </location>
</feature>
<feature type="domain" description="Integrase catalytic" evidence="4">
    <location>
        <begin position="1396"/>
        <end position="1503"/>
    </location>
</feature>
<feature type="compositionally biased region" description="Polar residues" evidence="1">
    <location>
        <begin position="77"/>
        <end position="96"/>
    </location>
</feature>
<dbReference type="CDD" id="cd09279">
    <property type="entry name" value="RNase_HI_like"/>
    <property type="match status" value="1"/>
</dbReference>
<dbReference type="GO" id="GO:0015074">
    <property type="term" value="P:DNA integration"/>
    <property type="evidence" value="ECO:0007669"/>
    <property type="project" value="InterPro"/>
</dbReference>
<feature type="domain" description="RNase H type-1" evidence="3">
    <location>
        <begin position="1117"/>
        <end position="1246"/>
    </location>
</feature>
<name>A0A2N9JA11_FAGSY</name>
<dbReference type="Pfam" id="PF00078">
    <property type="entry name" value="RVT_1"/>
    <property type="match status" value="1"/>
</dbReference>
<dbReference type="InterPro" id="IPR012337">
    <property type="entry name" value="RNaseH-like_sf"/>
</dbReference>
<dbReference type="Gene3D" id="3.10.10.10">
    <property type="entry name" value="HIV Type 1 Reverse Transcriptase, subunit A, domain 1"/>
    <property type="match status" value="1"/>
</dbReference>
<dbReference type="Pfam" id="PF13456">
    <property type="entry name" value="RVT_3"/>
    <property type="match status" value="1"/>
</dbReference>
<dbReference type="Gene3D" id="3.30.70.270">
    <property type="match status" value="2"/>
</dbReference>
<dbReference type="GO" id="GO:0003676">
    <property type="term" value="F:nucleic acid binding"/>
    <property type="evidence" value="ECO:0007669"/>
    <property type="project" value="InterPro"/>
</dbReference>
<gene>
    <name evidence="5" type="ORF">FSB_LOCUS61600</name>
</gene>
<dbReference type="InterPro" id="IPR001584">
    <property type="entry name" value="Integrase_cat-core"/>
</dbReference>
<dbReference type="CDD" id="cd00303">
    <property type="entry name" value="retropepsin_like"/>
    <property type="match status" value="1"/>
</dbReference>
<evidence type="ECO:0000259" key="4">
    <source>
        <dbReference type="PROSITE" id="PS50994"/>
    </source>
</evidence>
<evidence type="ECO:0000259" key="2">
    <source>
        <dbReference type="PROSITE" id="PS50878"/>
    </source>
</evidence>
<feature type="compositionally biased region" description="Basic and acidic residues" evidence="1">
    <location>
        <begin position="666"/>
        <end position="679"/>
    </location>
</feature>
<dbReference type="Pfam" id="PF17921">
    <property type="entry name" value="Integrase_H2C2"/>
    <property type="match status" value="1"/>
</dbReference>
<feature type="compositionally biased region" description="Basic and acidic residues" evidence="1">
    <location>
        <begin position="458"/>
        <end position="487"/>
    </location>
</feature>
<feature type="domain" description="Reverse transcriptase" evidence="2">
    <location>
        <begin position="742"/>
        <end position="921"/>
    </location>
</feature>
<dbReference type="SUPFAM" id="SSF56672">
    <property type="entry name" value="DNA/RNA polymerases"/>
    <property type="match status" value="1"/>
</dbReference>
<dbReference type="CDD" id="cd01647">
    <property type="entry name" value="RT_LTR"/>
    <property type="match status" value="1"/>
</dbReference>
<evidence type="ECO:0000259" key="3">
    <source>
        <dbReference type="PROSITE" id="PS50879"/>
    </source>
</evidence>
<dbReference type="PROSITE" id="PS50879">
    <property type="entry name" value="RNASE_H_1"/>
    <property type="match status" value="1"/>
</dbReference>
<dbReference type="Gene3D" id="1.10.340.70">
    <property type="match status" value="1"/>
</dbReference>
<dbReference type="InterPro" id="IPR041588">
    <property type="entry name" value="Integrase_H2C2"/>
</dbReference>
<evidence type="ECO:0000313" key="5">
    <source>
        <dbReference type="EMBL" id="SPD33718.1"/>
    </source>
</evidence>
<feature type="region of interest" description="Disordered" evidence="1">
    <location>
        <begin position="29"/>
        <end position="119"/>
    </location>
</feature>
<dbReference type="PROSITE" id="PS50994">
    <property type="entry name" value="INTEGRASE"/>
    <property type="match status" value="1"/>
</dbReference>
<sequence length="1666" mass="190234">MEAGDNSAPPLSASERQLQALTANIQELARQSAADRREMQELARQNQELMALLRSRGEIPSPGQGQNGEEIPRNETGRNQSQNHNQNDEGSSANQNREPHPHPHPSQVADPAKSAADARAAKLEEELKEMREQMKEMKSQVKAKAAKNLDMLVHRSESPFTKKIDEYPLPAKFKVPQLETFDGFKDPLDYLDSFRTIMRLHGVSDEIMCRTFPTNLRGSARTWFNQLETGSIDTFAQLSRAFIDNFIGGRRSVRPANYLLNIRQREGESLRSYVQRFNKEAVQIDEPNEYVALTAFNAGLLKGDFLFQLCKDPPKSMSELMYEAQKFINAEDAFQARDEFLSRKRKEPEDRRFDSSRNKSSRQDYPKAERKNISSSNRREERPSSFTPLNMSIDQVLLQIQDSPDIKWPGKLRSDPTKRSKDLYCRFHRDHGHTTEDCFALKQQVEALIRQGKLGKFVRQDKPDVRHEPRPPRQDENKDRQEERPRDIIGEIRTIVGGLASGGASRSSRKAYARQAHNILITQRSRKSLKMDDQVISFSEDDARNIHHPHDDALVVTLTIAGFLTRRVLIDNGSSADIIYLPAYQQMKIDKEQLKPIDIPLVGFTGDKVKPLGVVSLIIEAGTYPKQVRTSVEFLVVDCPSAYNVHNRSRVGGDSVGQRRAKQNHQHWDKNGQDNKRSNDQFPESNLDVFAWTHDDMPGIDPATICHKLNVDPSIRPIKQKRRVFAPDRNQAISDEVEKLLTTGFIREVFYPDWLANVIMVKKANGKWRMCVDFTDLNKACPKDSFPLPRIDQLVDSTAGHRLLTFMDAFSGYNQIMMDDGDQEKTSFITSKGLFCYKVMPFGLKNAGATYQRLMNKMFHHQIGRNVEVYVDDMLVKTKDEENHLEDLEETFETLRQYRMKLNPSKCVFGVSSGKFLGFMVSQRGIEANPDKIKAVLEMTPPRTTKEVQSLTGRVVTLNRFVSRATDKCLPFFRTLRKAFVWTEECQKSFEELKRYLTSPPLLSPSQQGEALSLYLAVSPTAVSSALIREDGGTQLPVYYTSKAFQGAEERYPAMEKLALALVIAARKLRPYFQSHKIILSEFDIEYHPRQAIKAQALADFIAEFTVTEDGPSEEKPDEEWEIEIDGSSVKGAGGVGIVFKTPEGHLLKHSTRLQYPTTNNEAEYEALLTGLHIAKELGANKLKIRSDSQLIVGQVNGEYEAREDRMTKYLKLVRNAMKWFDEVKLVQIPREQNTEADALAKLASSDEATDQYIEVQHSPSHLEEELSPINVSNSWMTPIVNYLEDETLPSDPVEARKLKVRSTRFVLIQGVLYKRGFSLPYLRCLDKAEANYVMREVHEGICGNHSGARSLVHKLVRAGYYWPTMQKDAISYVRTCDKCQGFGNLIHSPPETLTLMTAPWPFAQWGLDIMAPLPVGRRQLKFLVVGIDYFTKWVEAEPLATITEKNIRGFVWKAIICRFGIPRTFISDNGRQFDNSPFREFCEELGIHNHYSSPGHPQANGQGLWPEELPNILWAYRTTVRTPTGETPFRLTYGTEAVIPVEIGLTTWKTDNYDEGSNGAQLRSNLDLVDEVRDQAEARTRVYQQRMARYYDRRVKHREFKVGDLVLRKVTLSTKDPTQGKLGPTWEGPYRVVKFHRRGTYHLEKLDGDALPHPWNAEHLKKYYQ</sequence>
<accession>A0A2N9JA11</accession>
<dbReference type="Pfam" id="PF17919">
    <property type="entry name" value="RT_RNaseH_2"/>
    <property type="match status" value="1"/>
</dbReference>
<dbReference type="Gene3D" id="3.30.420.10">
    <property type="entry name" value="Ribonuclease H-like superfamily/Ribonuclease H"/>
    <property type="match status" value="2"/>
</dbReference>
<dbReference type="InterPro" id="IPR043502">
    <property type="entry name" value="DNA/RNA_pol_sf"/>
</dbReference>
<feature type="compositionally biased region" description="Basic and acidic residues" evidence="1">
    <location>
        <begin position="345"/>
        <end position="383"/>
    </location>
</feature>
<feature type="region of interest" description="Disordered" evidence="1">
    <location>
        <begin position="454"/>
        <end position="487"/>
    </location>
</feature>
<dbReference type="PROSITE" id="PS50878">
    <property type="entry name" value="RT_POL"/>
    <property type="match status" value="1"/>
</dbReference>
<dbReference type="EMBL" id="OIVN01006470">
    <property type="protein sequence ID" value="SPD33718.1"/>
    <property type="molecule type" value="Genomic_DNA"/>
</dbReference>
<dbReference type="InterPro" id="IPR002156">
    <property type="entry name" value="RNaseH_domain"/>
</dbReference>
<reference evidence="5" key="1">
    <citation type="submission" date="2018-02" db="EMBL/GenBank/DDBJ databases">
        <authorList>
            <person name="Cohen D.B."/>
            <person name="Kent A.D."/>
        </authorList>
    </citation>
    <scope>NUCLEOTIDE SEQUENCE</scope>
</reference>
<dbReference type="InterPro" id="IPR036397">
    <property type="entry name" value="RNaseH_sf"/>
</dbReference>
<dbReference type="GO" id="GO:0004523">
    <property type="term" value="F:RNA-DNA hybrid ribonuclease activity"/>
    <property type="evidence" value="ECO:0007669"/>
    <property type="project" value="InterPro"/>
</dbReference>
<dbReference type="PANTHER" id="PTHR48475:SF2">
    <property type="entry name" value="RIBONUCLEASE H"/>
    <property type="match status" value="1"/>
</dbReference>
<dbReference type="SUPFAM" id="SSF53098">
    <property type="entry name" value="Ribonuclease H-like"/>
    <property type="match status" value="2"/>
</dbReference>